<organism evidence="2">
    <name type="scientific">Strongyloides ratti</name>
    <name type="common">Parasitic roundworm</name>
    <dbReference type="NCBI Taxonomy" id="34506"/>
    <lineage>
        <taxon>Eukaryota</taxon>
        <taxon>Metazoa</taxon>
        <taxon>Ecdysozoa</taxon>
        <taxon>Nematoda</taxon>
        <taxon>Chromadorea</taxon>
        <taxon>Rhabditida</taxon>
        <taxon>Tylenchina</taxon>
        <taxon>Panagrolaimomorpha</taxon>
        <taxon>Strongyloidoidea</taxon>
        <taxon>Strongyloididae</taxon>
        <taxon>Strongyloides</taxon>
    </lineage>
</organism>
<keyword evidence="1" id="KW-0732">Signal</keyword>
<evidence type="ECO:0000313" key="5">
    <source>
        <dbReference type="WormBase" id="SRAE_X000037700"/>
    </source>
</evidence>
<reference evidence="4" key="2">
    <citation type="submission" date="2020-12" db="UniProtKB">
        <authorList>
            <consortium name="WormBaseParasite"/>
        </authorList>
    </citation>
    <scope>IDENTIFICATION</scope>
</reference>
<dbReference type="EMBL" id="LN609530">
    <property type="protein sequence ID" value="CEF71050.1"/>
    <property type="molecule type" value="Genomic_DNA"/>
</dbReference>
<feature type="signal peptide" evidence="1">
    <location>
        <begin position="1"/>
        <end position="20"/>
    </location>
</feature>
<dbReference type="GeneID" id="36383430"/>
<protein>
    <submittedName>
        <fullName evidence="2 4">Uncharacterized protein</fullName>
    </submittedName>
</protein>
<proteinExistence type="predicted"/>
<dbReference type="WBParaSite" id="SRAE_X000037700.1">
    <property type="protein sequence ID" value="SRAE_X000037700.1"/>
    <property type="gene ID" value="WBGene00265936"/>
</dbReference>
<accession>A0A090LMH7</accession>
<name>A0A090LMH7_STRRB</name>
<dbReference type="AlphaFoldDB" id="A0A090LMH7"/>
<evidence type="ECO:0000313" key="4">
    <source>
        <dbReference type="WBParaSite" id="SRAE_X000037700.1"/>
    </source>
</evidence>
<dbReference type="RefSeq" id="XP_024510246.1">
    <property type="nucleotide sequence ID" value="XM_024644715.1"/>
</dbReference>
<evidence type="ECO:0000313" key="2">
    <source>
        <dbReference type="EMBL" id="CEF71050.1"/>
    </source>
</evidence>
<dbReference type="WormBase" id="SRAE_X000037700">
    <property type="protein sequence ID" value="SRP02822"/>
    <property type="gene ID" value="WBGene00265936"/>
</dbReference>
<gene>
    <name evidence="2 4 5" type="ORF">SRAE_X000037700</name>
</gene>
<feature type="chain" id="PRO_5015031025" evidence="1">
    <location>
        <begin position="21"/>
        <end position="100"/>
    </location>
</feature>
<sequence length="100" mass="11823">MRFILYSFLFFIFAFKYCNSQFHGQAGSMRRGSMRRGSLNGPNRGWGFNGFIRGHNMKLQAQSMQRRGSLLNQQTAQFKRMGRRKKRDVYETFEKVPGRD</sequence>
<dbReference type="CTD" id="36383430"/>
<reference evidence="2 3" key="1">
    <citation type="submission" date="2014-09" db="EMBL/GenBank/DDBJ databases">
        <authorList>
            <person name="Martin A.A."/>
        </authorList>
    </citation>
    <scope>NUCLEOTIDE SEQUENCE</scope>
    <source>
        <strain evidence="3">ED321</strain>
        <strain evidence="2">ED321 Heterogonic</strain>
    </source>
</reference>
<keyword evidence="3" id="KW-1185">Reference proteome</keyword>
<dbReference type="Proteomes" id="UP000035682">
    <property type="component" value="Unplaced"/>
</dbReference>
<evidence type="ECO:0000313" key="3">
    <source>
        <dbReference type="Proteomes" id="UP000035682"/>
    </source>
</evidence>
<evidence type="ECO:0000256" key="1">
    <source>
        <dbReference type="SAM" id="SignalP"/>
    </source>
</evidence>